<dbReference type="AlphaFoldDB" id="A0A6I9X8A4"/>
<dbReference type="GeneID" id="106540088"/>
<keyword evidence="3" id="KW-0677">Repeat</keyword>
<reference evidence="9" key="1">
    <citation type="submission" date="2025-08" db="UniProtKB">
        <authorList>
            <consortium name="RefSeq"/>
        </authorList>
    </citation>
    <scope>IDENTIFICATION</scope>
    <source>
        <tissue evidence="9">Skeletal muscle</tissue>
    </source>
</reference>
<evidence type="ECO:0000256" key="5">
    <source>
        <dbReference type="ARBA" id="ARBA00023180"/>
    </source>
</evidence>
<dbReference type="CDD" id="cd00033">
    <property type="entry name" value="CCP"/>
    <property type="match status" value="2"/>
</dbReference>
<dbReference type="OrthoDB" id="9082346at2759"/>
<proteinExistence type="predicted"/>
<accession>A0A6I9X8A4</accession>
<dbReference type="PANTHER" id="PTHR46393:SF7">
    <property type="entry name" value="COMPLEMENT C2"/>
    <property type="match status" value="1"/>
</dbReference>
<evidence type="ECO:0000256" key="3">
    <source>
        <dbReference type="ARBA" id="ARBA00022737"/>
    </source>
</evidence>
<dbReference type="Proteomes" id="UP000504617">
    <property type="component" value="Unplaced"/>
</dbReference>
<dbReference type="InterPro" id="IPR000436">
    <property type="entry name" value="Sushi_SCR_CCP_dom"/>
</dbReference>
<keyword evidence="8" id="KW-1185">Reference proteome</keyword>
<dbReference type="Pfam" id="PF21330">
    <property type="entry name" value="Kazal_C7"/>
    <property type="match status" value="1"/>
</dbReference>
<comment type="caution">
    <text evidence="6">Lacks conserved residue(s) required for the propagation of feature annotation.</text>
</comment>
<feature type="disulfide bond" evidence="6">
    <location>
        <begin position="64"/>
        <end position="91"/>
    </location>
</feature>
<evidence type="ECO:0000259" key="7">
    <source>
        <dbReference type="PROSITE" id="PS50923"/>
    </source>
</evidence>
<dbReference type="SUPFAM" id="SSF57535">
    <property type="entry name" value="Complement control module/SCR domain"/>
    <property type="match status" value="2"/>
</dbReference>
<dbReference type="PANTHER" id="PTHR46393">
    <property type="entry name" value="SUSHI DOMAIN-CONTAINING PROTEIN"/>
    <property type="match status" value="1"/>
</dbReference>
<evidence type="ECO:0000313" key="9">
    <source>
        <dbReference type="RefSeq" id="XP_013910561.1"/>
    </source>
</evidence>
<name>A0A6I9X8A4_9SAUR</name>
<sequence length="189" mass="21202">MYRLREIRLNSVYHVLLYRTIEPHCFDTSGTVRESCPSPPALENGYVQDADSSYPVGKSIHYACNTGYIIVGNPVATCAEGLKWTIGAISCQKTACLFPRFEGQLRGNPLKPSYQIGEKIQLSCPNNMQLVGSALLLCEPSLKWSPDFAEIHCRKQVAPPVTHPTVIQCQPWERVFETRCVCKLPNECR</sequence>
<dbReference type="Pfam" id="PF00084">
    <property type="entry name" value="Sushi"/>
    <property type="match status" value="2"/>
</dbReference>
<organism evidence="8 9">
    <name type="scientific">Thamnophis sirtalis</name>
    <dbReference type="NCBI Taxonomy" id="35019"/>
    <lineage>
        <taxon>Eukaryota</taxon>
        <taxon>Metazoa</taxon>
        <taxon>Chordata</taxon>
        <taxon>Craniata</taxon>
        <taxon>Vertebrata</taxon>
        <taxon>Euteleostomi</taxon>
        <taxon>Lepidosauria</taxon>
        <taxon>Squamata</taxon>
        <taxon>Bifurcata</taxon>
        <taxon>Unidentata</taxon>
        <taxon>Episquamata</taxon>
        <taxon>Toxicofera</taxon>
        <taxon>Serpentes</taxon>
        <taxon>Colubroidea</taxon>
        <taxon>Colubridae</taxon>
        <taxon>Natricinae</taxon>
        <taxon>Thamnophis</taxon>
    </lineage>
</organism>
<evidence type="ECO:0000313" key="8">
    <source>
        <dbReference type="Proteomes" id="UP000504617"/>
    </source>
</evidence>
<dbReference type="CTD" id="730"/>
<evidence type="ECO:0000256" key="2">
    <source>
        <dbReference type="ARBA" id="ARBA00022729"/>
    </source>
</evidence>
<dbReference type="RefSeq" id="XP_013910561.1">
    <property type="nucleotide sequence ID" value="XM_014055086.1"/>
</dbReference>
<evidence type="ECO:0000256" key="1">
    <source>
        <dbReference type="ARBA" id="ARBA00022659"/>
    </source>
</evidence>
<gene>
    <name evidence="9" type="primary">C7</name>
</gene>
<evidence type="ECO:0000256" key="4">
    <source>
        <dbReference type="ARBA" id="ARBA00023157"/>
    </source>
</evidence>
<dbReference type="PROSITE" id="PS50923">
    <property type="entry name" value="SUSHI"/>
    <property type="match status" value="2"/>
</dbReference>
<keyword evidence="1 6" id="KW-0768">Sushi</keyword>
<evidence type="ECO:0000256" key="6">
    <source>
        <dbReference type="PROSITE-ProRule" id="PRU00302"/>
    </source>
</evidence>
<protein>
    <submittedName>
        <fullName evidence="9">Complement component C7</fullName>
    </submittedName>
</protein>
<keyword evidence="4 6" id="KW-1015">Disulfide bond</keyword>
<dbReference type="Gene3D" id="2.10.70.10">
    <property type="entry name" value="Complement Module, domain 1"/>
    <property type="match status" value="2"/>
</dbReference>
<dbReference type="SMART" id="SM00032">
    <property type="entry name" value="CCP"/>
    <property type="match status" value="2"/>
</dbReference>
<dbReference type="InterPro" id="IPR048825">
    <property type="entry name" value="C7_KAZAL"/>
</dbReference>
<feature type="domain" description="Sushi" evidence="7">
    <location>
        <begin position="34"/>
        <end position="93"/>
    </location>
</feature>
<keyword evidence="5" id="KW-0325">Glycoprotein</keyword>
<dbReference type="KEGG" id="tsr:106540088"/>
<keyword evidence="2" id="KW-0732">Signal</keyword>
<feature type="domain" description="Sushi" evidence="7">
    <location>
        <begin position="94"/>
        <end position="155"/>
    </location>
</feature>
<dbReference type="InterPro" id="IPR035976">
    <property type="entry name" value="Sushi/SCR/CCP_sf"/>
</dbReference>